<evidence type="ECO:0000313" key="2">
    <source>
        <dbReference type="EMBL" id="SDJ27464.1"/>
    </source>
</evidence>
<evidence type="ECO:0000256" key="1">
    <source>
        <dbReference type="SAM" id="MobiDB-lite"/>
    </source>
</evidence>
<feature type="compositionally biased region" description="Polar residues" evidence="1">
    <location>
        <begin position="42"/>
        <end position="52"/>
    </location>
</feature>
<reference evidence="3" key="1">
    <citation type="submission" date="2016-10" db="EMBL/GenBank/DDBJ databases">
        <authorList>
            <person name="Varghese N."/>
            <person name="Submissions S."/>
        </authorList>
    </citation>
    <scope>NUCLEOTIDE SEQUENCE [LARGE SCALE GENOMIC DNA]</scope>
    <source>
        <strain evidence="3">DSM 4771</strain>
    </source>
</reference>
<evidence type="ECO:0000313" key="3">
    <source>
        <dbReference type="Proteomes" id="UP000199225"/>
    </source>
</evidence>
<sequence>MRAKVFASIAIFFVALSFYYIVVSFQDTQTTEIQPAAVQEASVQKENNTQQQKPEKENVGKEKAQKEKAEKEKAEKEKARDLTKILLNVEYYEDHIIESSRELAVELLLEDSMDVSFPQSILKELSESTVESYSSLSDSLYERTHLFVSEKDSYTPEETKNRLEYINRISSFPSSFASSLVLMHQQSINSSEETIERLEEIEVVVLWPL</sequence>
<gene>
    <name evidence="2" type="ORF">SAMN04490247_1408</name>
</gene>
<organism evidence="2 3">
    <name type="scientific">Salimicrobium halophilum</name>
    <dbReference type="NCBI Taxonomy" id="86666"/>
    <lineage>
        <taxon>Bacteria</taxon>
        <taxon>Bacillati</taxon>
        <taxon>Bacillota</taxon>
        <taxon>Bacilli</taxon>
        <taxon>Bacillales</taxon>
        <taxon>Bacillaceae</taxon>
        <taxon>Salimicrobium</taxon>
    </lineage>
</organism>
<accession>A0A1G8SE62</accession>
<feature type="region of interest" description="Disordered" evidence="1">
    <location>
        <begin position="42"/>
        <end position="75"/>
    </location>
</feature>
<dbReference type="RefSeq" id="WP_093193159.1">
    <property type="nucleotide sequence ID" value="NZ_FNEV01000003.1"/>
</dbReference>
<proteinExistence type="predicted"/>
<dbReference type="EMBL" id="FNEV01000003">
    <property type="protein sequence ID" value="SDJ27464.1"/>
    <property type="molecule type" value="Genomic_DNA"/>
</dbReference>
<dbReference type="Proteomes" id="UP000199225">
    <property type="component" value="Unassembled WGS sequence"/>
</dbReference>
<protein>
    <submittedName>
        <fullName evidence="2">Uncharacterized protein</fullName>
    </submittedName>
</protein>
<feature type="compositionally biased region" description="Basic and acidic residues" evidence="1">
    <location>
        <begin position="53"/>
        <end position="75"/>
    </location>
</feature>
<name>A0A1G8SE62_9BACI</name>
<keyword evidence="3" id="KW-1185">Reference proteome</keyword>
<dbReference type="AlphaFoldDB" id="A0A1G8SE62"/>